<keyword evidence="1" id="KW-0808">Transferase</keyword>
<dbReference type="EMBL" id="APND01000005">
    <property type="protein sequence ID" value="MES1930531.1"/>
    <property type="molecule type" value="Genomic_DNA"/>
</dbReference>
<sequence length="282" mass="30059">MSADNAHAHFAGDWLALREPLDHAARNSRLTAAAAERLHTSREKKPQTIVDLGSGSGSNLRYLAPRFPGPQHWRLLDHDPALLAAATRASASTRDAAGDPVDISADVVDLGQAGWHSQLDGAALVTASALFDLVTADWVRDLARACASREAPGLFVLSVDGDISLSPSDVDDNVVFALLRAHQTRDKSFGAALGVQAPSVIQVAFEDVGYTVESAYAPWHIEGSTDALAGIALVEGWRDAVIEQSPADADRINAWARRRIDALEAGGLRISVGHRDLFVAPR</sequence>
<evidence type="ECO:0000313" key="1">
    <source>
        <dbReference type="EMBL" id="MES1930531.1"/>
    </source>
</evidence>
<comment type="caution">
    <text evidence="1">The sequence shown here is derived from an EMBL/GenBank/DDBJ whole genome shotgun (WGS) entry which is preliminary data.</text>
</comment>
<evidence type="ECO:0000313" key="2">
    <source>
        <dbReference type="Proteomes" id="UP001460888"/>
    </source>
</evidence>
<dbReference type="RefSeq" id="WP_353112821.1">
    <property type="nucleotide sequence ID" value="NZ_APND01000005.1"/>
</dbReference>
<organism evidence="1 2">
    <name type="scientific">Salinisphaera dokdonensis CL-ES53</name>
    <dbReference type="NCBI Taxonomy" id="1304272"/>
    <lineage>
        <taxon>Bacteria</taxon>
        <taxon>Pseudomonadati</taxon>
        <taxon>Pseudomonadota</taxon>
        <taxon>Gammaproteobacteria</taxon>
        <taxon>Salinisphaerales</taxon>
        <taxon>Salinisphaeraceae</taxon>
        <taxon>Salinisphaera</taxon>
    </lineage>
</organism>
<protein>
    <submittedName>
        <fullName evidence="1">Glycosyl transferase, group 1</fullName>
    </submittedName>
</protein>
<reference evidence="1 2" key="1">
    <citation type="submission" date="2013-03" db="EMBL/GenBank/DDBJ databases">
        <title>Salinisphaera dokdonensis CL-ES53 Genome Sequencing.</title>
        <authorList>
            <person name="Li C."/>
            <person name="Lai Q."/>
            <person name="Shao Z."/>
        </authorList>
    </citation>
    <scope>NUCLEOTIDE SEQUENCE [LARGE SCALE GENOMIC DNA]</scope>
    <source>
        <strain evidence="1 2">CL-ES53</strain>
    </source>
</reference>
<accession>A0ABV2B3U2</accession>
<dbReference type="SUPFAM" id="SSF53335">
    <property type="entry name" value="S-adenosyl-L-methionine-dependent methyltransferases"/>
    <property type="match status" value="1"/>
</dbReference>
<name>A0ABV2B3U2_9GAMM</name>
<keyword evidence="2" id="KW-1185">Reference proteome</keyword>
<dbReference type="Proteomes" id="UP001460888">
    <property type="component" value="Unassembled WGS sequence"/>
</dbReference>
<dbReference type="InterPro" id="IPR029063">
    <property type="entry name" value="SAM-dependent_MTases_sf"/>
</dbReference>
<dbReference type="GO" id="GO:0016740">
    <property type="term" value="F:transferase activity"/>
    <property type="evidence" value="ECO:0007669"/>
    <property type="project" value="UniProtKB-KW"/>
</dbReference>
<gene>
    <name evidence="1" type="ORF">SADO_14814</name>
</gene>
<proteinExistence type="predicted"/>
<dbReference type="Gene3D" id="3.40.50.150">
    <property type="entry name" value="Vaccinia Virus protein VP39"/>
    <property type="match status" value="1"/>
</dbReference>